<dbReference type="SUPFAM" id="SSF82784">
    <property type="entry name" value="OsmC-like"/>
    <property type="match status" value="1"/>
</dbReference>
<reference evidence="1" key="1">
    <citation type="submission" date="2019-02" db="EMBL/GenBank/DDBJ databases">
        <authorList>
            <person name="Gruber-Vodicka R. H."/>
            <person name="Seah K. B. B."/>
        </authorList>
    </citation>
    <scope>NUCLEOTIDE SEQUENCE</scope>
    <source>
        <strain evidence="2">BECK_BZ163</strain>
        <strain evidence="3">BECK_BZ164</strain>
        <strain evidence="1">BECK_BZ165</strain>
    </source>
</reference>
<organism evidence="1">
    <name type="scientific">Candidatus Kentrum sp. FM</name>
    <dbReference type="NCBI Taxonomy" id="2126340"/>
    <lineage>
        <taxon>Bacteria</taxon>
        <taxon>Pseudomonadati</taxon>
        <taxon>Pseudomonadota</taxon>
        <taxon>Gammaproteobacteria</taxon>
        <taxon>Candidatus Kentrum</taxon>
    </lineage>
</organism>
<dbReference type="AlphaFoldDB" id="A0A450S2E1"/>
<name>A0A450S2E1_9GAMM</name>
<dbReference type="EMBL" id="CAADFL010000445">
    <property type="protein sequence ID" value="VFK16807.1"/>
    <property type="molecule type" value="Genomic_DNA"/>
</dbReference>
<accession>A0A450S2E1</accession>
<dbReference type="Pfam" id="PF02566">
    <property type="entry name" value="OsmC"/>
    <property type="match status" value="1"/>
</dbReference>
<dbReference type="InterPro" id="IPR003718">
    <property type="entry name" value="OsmC/Ohr_fam"/>
</dbReference>
<dbReference type="EMBL" id="CAADEZ010000463">
    <property type="protein sequence ID" value="VFJ68026.1"/>
    <property type="molecule type" value="Genomic_DNA"/>
</dbReference>
<gene>
    <name evidence="2" type="ORF">BECKFM1743A_GA0114220_104631</name>
    <name evidence="3" type="ORF">BECKFM1743B_GA0114221_104451</name>
    <name evidence="1" type="ORF">BECKFM1743C_GA0114222_100311</name>
</gene>
<dbReference type="NCBIfam" id="NF008009">
    <property type="entry name" value="PRK10738.1"/>
    <property type="match status" value="1"/>
</dbReference>
<protein>
    <submittedName>
        <fullName evidence="1">Putative redox protein</fullName>
    </submittedName>
</protein>
<sequence>MKARIKWIEQATFLGESGSGHTVVMDGAPEIGGRNLGVRPMEALLIGLGGCTAFDVVSILRKARQPVIDCVVEIEAERAETPPKVFTHIHVHYRVMGRGIAQGPVERAISLSSEKYCSASIMLGKAATITHDYEIIDVPEDGIGGK</sequence>
<evidence type="ECO:0000313" key="3">
    <source>
        <dbReference type="EMBL" id="VFK16807.1"/>
    </source>
</evidence>
<dbReference type="InterPro" id="IPR036102">
    <property type="entry name" value="OsmC/Ohrsf"/>
</dbReference>
<dbReference type="InterPro" id="IPR015946">
    <property type="entry name" value="KH_dom-like_a/b"/>
</dbReference>
<evidence type="ECO:0000313" key="2">
    <source>
        <dbReference type="EMBL" id="VFJ68026.1"/>
    </source>
</evidence>
<dbReference type="PANTHER" id="PTHR34352">
    <property type="entry name" value="PROTEIN YHFA"/>
    <property type="match status" value="1"/>
</dbReference>
<dbReference type="EMBL" id="CAADFA010000031">
    <property type="protein sequence ID" value="VFJ45835.1"/>
    <property type="molecule type" value="Genomic_DNA"/>
</dbReference>
<evidence type="ECO:0000313" key="1">
    <source>
        <dbReference type="EMBL" id="VFJ45835.1"/>
    </source>
</evidence>
<dbReference type="Gene3D" id="3.30.300.20">
    <property type="match status" value="1"/>
</dbReference>
<dbReference type="Gene3D" id="2.20.25.10">
    <property type="match status" value="1"/>
</dbReference>
<proteinExistence type="predicted"/>
<dbReference type="PANTHER" id="PTHR34352:SF1">
    <property type="entry name" value="PROTEIN YHFA"/>
    <property type="match status" value="1"/>
</dbReference>